<dbReference type="PANTHER" id="PTHR35149">
    <property type="entry name" value="SLL5132 PROTEIN"/>
    <property type="match status" value="1"/>
</dbReference>
<dbReference type="Pfam" id="PF03235">
    <property type="entry name" value="GmrSD_N"/>
    <property type="match status" value="1"/>
</dbReference>
<reference evidence="2 3" key="1">
    <citation type="submission" date="2020-07" db="EMBL/GenBank/DDBJ databases">
        <title>Characterization and genome sequencing of isolate MD1, a novel member within the family Lachnospiraceae.</title>
        <authorList>
            <person name="Rettenmaier R."/>
            <person name="Di Bello L."/>
            <person name="Zinser C."/>
            <person name="Scheitz K."/>
            <person name="Liebl W."/>
            <person name="Zverlov V."/>
        </authorList>
    </citation>
    <scope>NUCLEOTIDE SEQUENCE [LARGE SCALE GENOMIC DNA]</scope>
    <source>
        <strain evidence="2 3">MD1</strain>
    </source>
</reference>
<organism evidence="2 3">
    <name type="scientific">Variimorphobacter saccharofermentans</name>
    <dbReference type="NCBI Taxonomy" id="2755051"/>
    <lineage>
        <taxon>Bacteria</taxon>
        <taxon>Bacillati</taxon>
        <taxon>Bacillota</taxon>
        <taxon>Clostridia</taxon>
        <taxon>Lachnospirales</taxon>
        <taxon>Lachnospiraceae</taxon>
        <taxon>Variimorphobacter</taxon>
    </lineage>
</organism>
<proteinExistence type="predicted"/>
<dbReference type="EMBL" id="JACEGA010000001">
    <property type="protein sequence ID" value="MBB2181775.1"/>
    <property type="molecule type" value="Genomic_DNA"/>
</dbReference>
<dbReference type="AlphaFoldDB" id="A0A839JVT3"/>
<accession>A0A839JVT3</accession>
<dbReference type="Proteomes" id="UP000574276">
    <property type="component" value="Unassembled WGS sequence"/>
</dbReference>
<comment type="caution">
    <text evidence="2">The sequence shown here is derived from an EMBL/GenBank/DDBJ whole genome shotgun (WGS) entry which is preliminary data.</text>
</comment>
<gene>
    <name evidence="2" type="ORF">H0486_02635</name>
</gene>
<keyword evidence="3" id="KW-1185">Reference proteome</keyword>
<feature type="domain" description="GmrSD restriction endonucleases N-terminal" evidence="1">
    <location>
        <begin position="33"/>
        <end position="235"/>
    </location>
</feature>
<dbReference type="RefSeq" id="WP_228351530.1">
    <property type="nucleotide sequence ID" value="NZ_JACEGA010000001.1"/>
</dbReference>
<evidence type="ECO:0000313" key="2">
    <source>
        <dbReference type="EMBL" id="MBB2181775.1"/>
    </source>
</evidence>
<sequence length="793" mass="92479">MRTASGMKKVSEFFDRGQTIIYDAIGGRKQEVFLDENRVYLIPGYQREIRWSSENVQILIDDLGKGGKFLGTITLSTFENGKYEVIDGQQRITVITLLISYLNTVVPDRKKHTNICKIENGSFTKFGEALSYGFNYKRIEKDNLPLYAEILETDVLDQRDDFAIIWNSIVERVQVMSEDEQIDLFVALEESEINVIVNEIDGTGSQRKFCIDYFIDINNKSVELDSIDIIRAYAFKEDFEKMTALWIDVQNKCNALRGVVKYSREELYYQYFICKVNGELDYQLTRSLGENYTTKENVKIGEKRYASGTFVWNMFSKDRFYAQLLEDLNAYLDFITLVISHENGGNNEFKSMFYLNEENRISETQILNTHTVINCILRNDDVVPKMMIMKYYLEVLKPQTAEKKMYKCIYDINAVATIFTATGKKKESEQIANKLLQQNWGNAIKEYAYKQLRSLPEAVDFAKVALFNKKHTVESGQYLARRYFSLYDAYDWLNGNVSVDEEQYKNANITNGNNNMEHFIINRNYEYALYLDDGSTCDIEIKIPVKFKKYIATIANYLILNSRVNSNLKNRPVYEKIEIIEEDIRDNGIDYVIPSKRSQLHYFVIKEIFHDLSKYPVKELKVETKKSKKKKLLRDYYLSYFEEEYTQLTQSLASEEKVFVAEMEYYLSQHGFFKDGDRMILSGDSGVFLHVEAEIDEKKRKIEFYAELGNPYFAETGECSEEYIALVEAVDEKFTQIMEEEPCISSSDEYCECPDVSYTFSFQCAPNVEKIEQFLKAIEEMEAVLCKMSETID</sequence>
<name>A0A839JVT3_9FIRM</name>
<dbReference type="InterPro" id="IPR004919">
    <property type="entry name" value="GmrSD_N"/>
</dbReference>
<dbReference type="PANTHER" id="PTHR35149:SF1">
    <property type="entry name" value="DUF5655 DOMAIN-CONTAINING PROTEIN"/>
    <property type="match status" value="1"/>
</dbReference>
<evidence type="ECO:0000259" key="1">
    <source>
        <dbReference type="Pfam" id="PF03235"/>
    </source>
</evidence>
<protein>
    <submittedName>
        <fullName evidence="2">DUF262 domain-containing protein</fullName>
    </submittedName>
</protein>
<evidence type="ECO:0000313" key="3">
    <source>
        <dbReference type="Proteomes" id="UP000574276"/>
    </source>
</evidence>